<dbReference type="EC" id="3.4.19.12" evidence="7"/>
<dbReference type="PROSITE" id="PS00972">
    <property type="entry name" value="USP_1"/>
    <property type="match status" value="1"/>
</dbReference>
<evidence type="ECO:0000313" key="10">
    <source>
        <dbReference type="EMBL" id="TNV74423.1"/>
    </source>
</evidence>
<proteinExistence type="inferred from homology"/>
<keyword evidence="5 7" id="KW-0378">Hydrolase</keyword>
<keyword evidence="4 7" id="KW-0833">Ubl conjugation pathway</keyword>
<gene>
    <name evidence="10" type="ORF">FGO68_gene13954</name>
</gene>
<dbReference type="Pfam" id="PF00443">
    <property type="entry name" value="UCH"/>
    <property type="match status" value="1"/>
</dbReference>
<evidence type="ECO:0000259" key="9">
    <source>
        <dbReference type="PROSITE" id="PS50235"/>
    </source>
</evidence>
<accession>A0A8J8NG50</accession>
<evidence type="ECO:0000256" key="2">
    <source>
        <dbReference type="ARBA" id="ARBA00009085"/>
    </source>
</evidence>
<evidence type="ECO:0000256" key="8">
    <source>
        <dbReference type="SAM" id="MobiDB-lite"/>
    </source>
</evidence>
<protein>
    <recommendedName>
        <fullName evidence="7">Ubiquitin carboxyl-terminal hydrolase</fullName>
        <ecNumber evidence="7">3.4.19.12</ecNumber>
    </recommendedName>
</protein>
<dbReference type="GO" id="GO:0006508">
    <property type="term" value="P:proteolysis"/>
    <property type="evidence" value="ECO:0007669"/>
    <property type="project" value="UniProtKB-KW"/>
</dbReference>
<dbReference type="InterPro" id="IPR018200">
    <property type="entry name" value="USP_CS"/>
</dbReference>
<keyword evidence="6 7" id="KW-0788">Thiol protease</keyword>
<reference evidence="10" key="1">
    <citation type="submission" date="2019-06" db="EMBL/GenBank/DDBJ databases">
        <authorList>
            <person name="Zheng W."/>
        </authorList>
    </citation>
    <scope>NUCLEOTIDE SEQUENCE</scope>
    <source>
        <strain evidence="10">QDHG01</strain>
    </source>
</reference>
<dbReference type="PANTHER" id="PTHR21646:SF24">
    <property type="entry name" value="UBIQUITIN CARBOXYL-TERMINAL HYDROLASE"/>
    <property type="match status" value="1"/>
</dbReference>
<dbReference type="InterPro" id="IPR028889">
    <property type="entry name" value="USP"/>
</dbReference>
<dbReference type="EMBL" id="RRYP01017024">
    <property type="protein sequence ID" value="TNV74423.1"/>
    <property type="molecule type" value="Genomic_DNA"/>
</dbReference>
<keyword evidence="11" id="KW-1185">Reference proteome</keyword>
<name>A0A8J8NG50_HALGN</name>
<comment type="caution">
    <text evidence="10">The sequence shown here is derived from an EMBL/GenBank/DDBJ whole genome shotgun (WGS) entry which is preliminary data.</text>
</comment>
<comment type="similarity">
    <text evidence="2 7">Belongs to the peptidase C19 family.</text>
</comment>
<evidence type="ECO:0000256" key="5">
    <source>
        <dbReference type="ARBA" id="ARBA00022801"/>
    </source>
</evidence>
<feature type="domain" description="USP" evidence="9">
    <location>
        <begin position="29"/>
        <end position="683"/>
    </location>
</feature>
<feature type="region of interest" description="Disordered" evidence="8">
    <location>
        <begin position="682"/>
        <end position="703"/>
    </location>
</feature>
<evidence type="ECO:0000256" key="1">
    <source>
        <dbReference type="ARBA" id="ARBA00000707"/>
    </source>
</evidence>
<evidence type="ECO:0000256" key="4">
    <source>
        <dbReference type="ARBA" id="ARBA00022786"/>
    </source>
</evidence>
<comment type="catalytic activity">
    <reaction evidence="1 7">
        <text>Thiol-dependent hydrolysis of ester, thioester, amide, peptide and isopeptide bonds formed by the C-terminal Gly of ubiquitin (a 76-residue protein attached to proteins as an intracellular targeting signal).</text>
        <dbReference type="EC" id="3.4.19.12"/>
    </reaction>
</comment>
<evidence type="ECO:0000256" key="7">
    <source>
        <dbReference type="RuleBase" id="RU366025"/>
    </source>
</evidence>
<keyword evidence="3 7" id="KW-0645">Protease</keyword>
<evidence type="ECO:0000256" key="6">
    <source>
        <dbReference type="ARBA" id="ARBA00022807"/>
    </source>
</evidence>
<evidence type="ECO:0000313" key="11">
    <source>
        <dbReference type="Proteomes" id="UP000785679"/>
    </source>
</evidence>
<dbReference type="AlphaFoldDB" id="A0A8J8NG50"/>
<dbReference type="PANTHER" id="PTHR21646">
    <property type="entry name" value="UBIQUITIN CARBOXYL-TERMINAL HYDROLASE"/>
    <property type="match status" value="1"/>
</dbReference>
<evidence type="ECO:0000256" key="3">
    <source>
        <dbReference type="ARBA" id="ARBA00022670"/>
    </source>
</evidence>
<dbReference type="PROSITE" id="PS00973">
    <property type="entry name" value="USP_2"/>
    <property type="match status" value="1"/>
</dbReference>
<dbReference type="Gene3D" id="3.90.70.10">
    <property type="entry name" value="Cysteine proteinases"/>
    <property type="match status" value="2"/>
</dbReference>
<sequence>MAGDPVKVEELVKKDLKSVFPANARRGICGLQNLGNTCFMNSGLQCLSNTTELTKYFLLGHWRQDVNQKNPLGMGGKLAAAYHELIKDMWFGSSGRSAPHTLKQVVGKRVTKFSGFGQQDSCELINYVLDLMHEDLNRVIQKPYIEQKDSAGRPDSVVSSEHWDGFLARNRSIIVDLMYGQLKSTVKCLTCENISITFDPFLTLALPIARPFKLTVRFIPYDYFVEKPMIGGGSTVAKNPVMTYNIPLNKDSKIEDLKRLTGELAGLPGPQQGTRLVIATYKNNSSRLTRKYQQLQSCYDIDPSSNEDLVAYELRVDEIQRRERPEDFKAIELVFMKQTKNSSGAKLPGNISADAINLVLPRMEMLEVNMTILEVKRYIYNKVKHIYPQEHPIHKEETQDAELNRCINLQIFDNLPMILDPKYKYRTKAQCEFCRQSHQLNSSCDLLLKTEKGNISGNSEEGSRMLKLRDVFSQMEHNRDLVLGVVFREKTDASLKMLEFTLDESHKKQMKDKEFITLDSCMRAFSREEMLSGSDQWYCSRCKEQRDIHKKLELYRLPKIMIIQLKRFQSKRSASKASGFLSMAYAQIAQQEKVGDLVDFPVEALDMRQYVQDQSIRDSPNPVLYDLYAVSNHYGGLHGGHYTAYALNSESKSWFDFNDGSVSRASAADVVSQGAYLLFYRRRDEPTTQETPTGGAGEDTTTQ</sequence>
<dbReference type="InterPro" id="IPR038765">
    <property type="entry name" value="Papain-like_cys_pep_sf"/>
</dbReference>
<dbReference type="GO" id="GO:0004843">
    <property type="term" value="F:cysteine-type deubiquitinase activity"/>
    <property type="evidence" value="ECO:0007669"/>
    <property type="project" value="UniProtKB-UniRule"/>
</dbReference>
<dbReference type="InterPro" id="IPR001394">
    <property type="entry name" value="Peptidase_C19_UCH"/>
</dbReference>
<dbReference type="OrthoDB" id="292964at2759"/>
<dbReference type="SUPFAM" id="SSF54001">
    <property type="entry name" value="Cysteine proteinases"/>
    <property type="match status" value="1"/>
</dbReference>
<dbReference type="InterPro" id="IPR050185">
    <property type="entry name" value="Ub_carboxyl-term_hydrolase"/>
</dbReference>
<dbReference type="GO" id="GO:0016579">
    <property type="term" value="P:protein deubiquitination"/>
    <property type="evidence" value="ECO:0007669"/>
    <property type="project" value="InterPro"/>
</dbReference>
<dbReference type="PROSITE" id="PS50235">
    <property type="entry name" value="USP_3"/>
    <property type="match status" value="1"/>
</dbReference>
<dbReference type="Proteomes" id="UP000785679">
    <property type="component" value="Unassembled WGS sequence"/>
</dbReference>
<dbReference type="CDD" id="cd02674">
    <property type="entry name" value="Peptidase_C19R"/>
    <property type="match status" value="1"/>
</dbReference>
<organism evidence="10 11">
    <name type="scientific">Halteria grandinella</name>
    <dbReference type="NCBI Taxonomy" id="5974"/>
    <lineage>
        <taxon>Eukaryota</taxon>
        <taxon>Sar</taxon>
        <taxon>Alveolata</taxon>
        <taxon>Ciliophora</taxon>
        <taxon>Intramacronucleata</taxon>
        <taxon>Spirotrichea</taxon>
        <taxon>Stichotrichia</taxon>
        <taxon>Sporadotrichida</taxon>
        <taxon>Halteriidae</taxon>
        <taxon>Halteria</taxon>
    </lineage>
</organism>